<keyword evidence="1" id="KW-0378">Hydrolase</keyword>
<dbReference type="Gene3D" id="2.30.30.40">
    <property type="entry name" value="SH3 Domains"/>
    <property type="match status" value="3"/>
</dbReference>
<evidence type="ECO:0000313" key="7">
    <source>
        <dbReference type="Proteomes" id="UP000297776"/>
    </source>
</evidence>
<reference evidence="6 7" key="1">
    <citation type="submission" date="2019-03" db="EMBL/GenBank/DDBJ databases">
        <authorList>
            <person name="Yang Y."/>
        </authorList>
    </citation>
    <scope>NUCLEOTIDE SEQUENCE [LARGE SCALE GENOMIC DNA]</scope>
    <source>
        <strain evidence="6 7">ASL-1</strain>
    </source>
</reference>
<dbReference type="InterPro" id="IPR002508">
    <property type="entry name" value="MurNAc-LAA_cat"/>
</dbReference>
<feature type="compositionally biased region" description="Pro residues" evidence="3">
    <location>
        <begin position="235"/>
        <end position="247"/>
    </location>
</feature>
<dbReference type="GO" id="GO:0030288">
    <property type="term" value="C:outer membrane-bounded periplasmic space"/>
    <property type="evidence" value="ECO:0007669"/>
    <property type="project" value="TreeGrafter"/>
</dbReference>
<feature type="domain" description="SH3b" evidence="5">
    <location>
        <begin position="251"/>
        <end position="313"/>
    </location>
</feature>
<evidence type="ECO:0000256" key="1">
    <source>
        <dbReference type="ARBA" id="ARBA00022801"/>
    </source>
</evidence>
<evidence type="ECO:0000256" key="3">
    <source>
        <dbReference type="SAM" id="MobiDB-lite"/>
    </source>
</evidence>
<feature type="region of interest" description="Disordered" evidence="3">
    <location>
        <begin position="216"/>
        <end position="248"/>
    </location>
</feature>
<dbReference type="Pfam" id="PF00395">
    <property type="entry name" value="SLH"/>
    <property type="match status" value="3"/>
</dbReference>
<proteinExistence type="predicted"/>
<dbReference type="PROSITE" id="PS51272">
    <property type="entry name" value="SLH"/>
    <property type="match status" value="3"/>
</dbReference>
<keyword evidence="2" id="KW-0961">Cell wall biogenesis/degradation</keyword>
<dbReference type="SMART" id="SM00287">
    <property type="entry name" value="SH3b"/>
    <property type="match status" value="3"/>
</dbReference>
<accession>A0A4Y8LSP7</accession>
<comment type="caution">
    <text evidence="6">The sequence shown here is derived from an EMBL/GenBank/DDBJ whole genome shotgun (WGS) entry which is preliminary data.</text>
</comment>
<dbReference type="GO" id="GO:0008745">
    <property type="term" value="F:N-acetylmuramoyl-L-alanine amidase activity"/>
    <property type="evidence" value="ECO:0007669"/>
    <property type="project" value="InterPro"/>
</dbReference>
<dbReference type="GO" id="GO:0009253">
    <property type="term" value="P:peptidoglycan catabolic process"/>
    <property type="evidence" value="ECO:0007669"/>
    <property type="project" value="InterPro"/>
</dbReference>
<evidence type="ECO:0000259" key="5">
    <source>
        <dbReference type="PROSITE" id="PS51781"/>
    </source>
</evidence>
<keyword evidence="7" id="KW-1185">Reference proteome</keyword>
<feature type="domain" description="SH3b" evidence="5">
    <location>
        <begin position="323"/>
        <end position="386"/>
    </location>
</feature>
<organism evidence="6 7">
    <name type="scientific">Jeotgalibacillus salarius</name>
    <dbReference type="NCBI Taxonomy" id="546023"/>
    <lineage>
        <taxon>Bacteria</taxon>
        <taxon>Bacillati</taxon>
        <taxon>Bacillota</taxon>
        <taxon>Bacilli</taxon>
        <taxon>Bacillales</taxon>
        <taxon>Caryophanaceae</taxon>
        <taxon>Jeotgalibacillus</taxon>
    </lineage>
</organism>
<name>A0A4Y8LSP7_9BACL</name>
<feature type="domain" description="SLH" evidence="4">
    <location>
        <begin position="155"/>
        <end position="217"/>
    </location>
</feature>
<dbReference type="SMART" id="SM00646">
    <property type="entry name" value="Ami_3"/>
    <property type="match status" value="1"/>
</dbReference>
<dbReference type="Proteomes" id="UP000297776">
    <property type="component" value="Unassembled WGS sequence"/>
</dbReference>
<dbReference type="InterPro" id="IPR050695">
    <property type="entry name" value="N-acetylmuramoyl_amidase_3"/>
</dbReference>
<dbReference type="CDD" id="cd02696">
    <property type="entry name" value="MurNAc-LAA"/>
    <property type="match status" value="1"/>
</dbReference>
<dbReference type="SUPFAM" id="SSF53187">
    <property type="entry name" value="Zn-dependent exopeptidases"/>
    <property type="match status" value="1"/>
</dbReference>
<dbReference type="AlphaFoldDB" id="A0A4Y8LSP7"/>
<gene>
    <name evidence="6" type="ORF">E2626_01260</name>
</gene>
<dbReference type="PANTHER" id="PTHR30404">
    <property type="entry name" value="N-ACETYLMURAMOYL-L-ALANINE AMIDASE"/>
    <property type="match status" value="1"/>
</dbReference>
<dbReference type="InterPro" id="IPR001119">
    <property type="entry name" value="SLH_dom"/>
</dbReference>
<dbReference type="PROSITE" id="PS51781">
    <property type="entry name" value="SH3B"/>
    <property type="match status" value="3"/>
</dbReference>
<feature type="compositionally biased region" description="Basic and acidic residues" evidence="3">
    <location>
        <begin position="224"/>
        <end position="234"/>
    </location>
</feature>
<dbReference type="EMBL" id="SORX01000001">
    <property type="protein sequence ID" value="TFE03985.1"/>
    <property type="molecule type" value="Genomic_DNA"/>
</dbReference>
<feature type="domain" description="SLH" evidence="4">
    <location>
        <begin position="96"/>
        <end position="154"/>
    </location>
</feature>
<dbReference type="PANTHER" id="PTHR30404:SF0">
    <property type="entry name" value="N-ACETYLMURAMOYL-L-ALANINE AMIDASE AMIC"/>
    <property type="match status" value="1"/>
</dbReference>
<dbReference type="Pfam" id="PF01520">
    <property type="entry name" value="Amidase_3"/>
    <property type="match status" value="1"/>
</dbReference>
<evidence type="ECO:0000256" key="2">
    <source>
        <dbReference type="ARBA" id="ARBA00023316"/>
    </source>
</evidence>
<feature type="domain" description="SLH" evidence="4">
    <location>
        <begin position="29"/>
        <end position="95"/>
    </location>
</feature>
<dbReference type="GO" id="GO:0071555">
    <property type="term" value="P:cell wall organization"/>
    <property type="evidence" value="ECO:0007669"/>
    <property type="project" value="UniProtKB-KW"/>
</dbReference>
<evidence type="ECO:0000259" key="4">
    <source>
        <dbReference type="PROSITE" id="PS51272"/>
    </source>
</evidence>
<dbReference type="Pfam" id="PF08239">
    <property type="entry name" value="SH3_3"/>
    <property type="match status" value="3"/>
</dbReference>
<protein>
    <submittedName>
        <fullName evidence="6">N-acetylmuramoyl-L-alanine amidase</fullName>
    </submittedName>
</protein>
<dbReference type="RefSeq" id="WP_134378823.1">
    <property type="nucleotide sequence ID" value="NZ_SORX01000001.1"/>
</dbReference>
<dbReference type="InterPro" id="IPR003646">
    <property type="entry name" value="SH3-like_bac-type"/>
</dbReference>
<dbReference type="Gene3D" id="3.40.630.40">
    <property type="entry name" value="Zn-dependent exopeptidases"/>
    <property type="match status" value="1"/>
</dbReference>
<dbReference type="OrthoDB" id="9806267at2"/>
<sequence>MKNLCRFLILIPAIILVLSSLSVGNVSKASNVFNDVDSDFWAKSEIEYLHSLGVISGYEENGTTLYKWNNKVTRAQAAKMLVVASGSVELNVSSGTFTDVPTDHWASGWVERAVKLGIFSEDNENFNPNANLSRAQMSKIISEAFSLDDASAAQEPVVFTDASQSEWAIGYINALYYNGISNGSNNLFKPLSDVDRAQFAAFMSRALNDEFKLAVSTPEPAPEPDPKPDPKPDPAPEPQPEPEPSPTDPVIAKLVVKEDDLNVRSGPGTSHGVIGVVDEGDRLNVYNVSGDWVKVDFNGKQAYLHQYYVTFLDTLGDPLGVPTATAKVTGAYELNVRSGPSSSATVVGKVKNGTTITLFGGTGDWVRIDHEGLPAFVHKGYITVDVPTPEPTSSLVAKATVPSLNVRAGVGTSYPVVTTLKQGDRVEVEGLDGYWAKVKTSNGTIGYINKTYLKLINTSGHILKDRVIVIDAGHGATDPGASVSGYTEKAINLEVARRVEAKLKSVGANVKMTRTGDTFPSLQGRVDFAYKNYGEIFVSIHANAIGSSSVTGAETFYDVQYNDNTTESYHLANEVQKEIVSRAGMYNRGVKTEAFYVLRNQNIPAILVELGFMTNPNDLAKLTSSKYMEIYAQAVYQGIVDYYSIK</sequence>
<feature type="domain" description="SH3b" evidence="5">
    <location>
        <begin position="390"/>
        <end position="457"/>
    </location>
</feature>
<evidence type="ECO:0000313" key="6">
    <source>
        <dbReference type="EMBL" id="TFE03985.1"/>
    </source>
</evidence>